<proteinExistence type="predicted"/>
<keyword evidence="5" id="KW-1185">Reference proteome</keyword>
<comment type="caution">
    <text evidence="4">The sequence shown here is derived from an EMBL/GenBank/DDBJ whole genome shotgun (WGS) entry which is preliminary data.</text>
</comment>
<feature type="compositionally biased region" description="Polar residues" evidence="2">
    <location>
        <begin position="120"/>
        <end position="132"/>
    </location>
</feature>
<feature type="compositionally biased region" description="Basic residues" evidence="2">
    <location>
        <begin position="18"/>
        <end position="29"/>
    </location>
</feature>
<sequence>MKTSVCTKCGRLMTSRAGLRRHLRKHHPHNIQEPVRRASGSDQQDSCAPQHLSPAYDSDNCANYSLDELLEEFDSTRPVPQHVYISSRSPAHQPDFMARDPYSDLTSPWSSSPRQDRSPVASSSRQPASGSVRSPAYVPDYSARDQYPILRNQSSSPQYDFQPVAYSSSQRAPVSTRSRAHLPDSLAIDPSFSFPSLQYDPKLVAYCPSQPVPVTTQSPTHLPDYMCSDSPALSTPFSSSPPQYDPTSPSQHVSVLSRSLDLPGHQARDPYSEFLTNLSSSSSSHCDPKFPDLSQAQFDAGACPRSTSPTNSPTSYTSVLRCSAQQPERFANETDQHPQPTPPPPVPSKHHELPVLSVPALYPVTWEGNRLWDRELKSLQNYIVQLRHYVSNNLQLMREHNARSVGTLQNPP</sequence>
<feature type="domain" description="C2H2-type" evidence="3">
    <location>
        <begin position="4"/>
        <end position="34"/>
    </location>
</feature>
<gene>
    <name evidence="4" type="ORF">BaRGS_00009824</name>
</gene>
<feature type="region of interest" description="Disordered" evidence="2">
    <location>
        <begin position="330"/>
        <end position="351"/>
    </location>
</feature>
<feature type="region of interest" description="Disordered" evidence="2">
    <location>
        <begin position="17"/>
        <end position="54"/>
    </location>
</feature>
<accession>A0ABD0LHY4</accession>
<dbReference type="PROSITE" id="PS00028">
    <property type="entry name" value="ZINC_FINGER_C2H2_1"/>
    <property type="match status" value="1"/>
</dbReference>
<dbReference type="EMBL" id="JACVVK020000047">
    <property type="protein sequence ID" value="KAK7499015.1"/>
    <property type="molecule type" value="Genomic_DNA"/>
</dbReference>
<keyword evidence="1" id="KW-0862">Zinc</keyword>
<feature type="compositionally biased region" description="Polar residues" evidence="2">
    <location>
        <begin position="153"/>
        <end position="177"/>
    </location>
</feature>
<dbReference type="InterPro" id="IPR013087">
    <property type="entry name" value="Znf_C2H2_type"/>
</dbReference>
<dbReference type="PROSITE" id="PS50157">
    <property type="entry name" value="ZINC_FINGER_C2H2_2"/>
    <property type="match status" value="1"/>
</dbReference>
<evidence type="ECO:0000313" key="4">
    <source>
        <dbReference type="EMBL" id="KAK7499015.1"/>
    </source>
</evidence>
<feature type="region of interest" description="Disordered" evidence="2">
    <location>
        <begin position="85"/>
        <end position="138"/>
    </location>
</feature>
<evidence type="ECO:0000256" key="1">
    <source>
        <dbReference type="PROSITE-ProRule" id="PRU00042"/>
    </source>
</evidence>
<evidence type="ECO:0000256" key="2">
    <source>
        <dbReference type="SAM" id="MobiDB-lite"/>
    </source>
</evidence>
<evidence type="ECO:0000313" key="5">
    <source>
        <dbReference type="Proteomes" id="UP001519460"/>
    </source>
</evidence>
<organism evidence="4 5">
    <name type="scientific">Batillaria attramentaria</name>
    <dbReference type="NCBI Taxonomy" id="370345"/>
    <lineage>
        <taxon>Eukaryota</taxon>
        <taxon>Metazoa</taxon>
        <taxon>Spiralia</taxon>
        <taxon>Lophotrochozoa</taxon>
        <taxon>Mollusca</taxon>
        <taxon>Gastropoda</taxon>
        <taxon>Caenogastropoda</taxon>
        <taxon>Sorbeoconcha</taxon>
        <taxon>Cerithioidea</taxon>
        <taxon>Batillariidae</taxon>
        <taxon>Batillaria</taxon>
    </lineage>
</organism>
<keyword evidence="1" id="KW-0863">Zinc-finger</keyword>
<feature type="compositionally biased region" description="Polar residues" evidence="2">
    <location>
        <begin position="104"/>
        <end position="113"/>
    </location>
</feature>
<reference evidence="4 5" key="1">
    <citation type="journal article" date="2023" name="Sci. Data">
        <title>Genome assembly of the Korean intertidal mud-creeper Batillaria attramentaria.</title>
        <authorList>
            <person name="Patra A.K."/>
            <person name="Ho P.T."/>
            <person name="Jun S."/>
            <person name="Lee S.J."/>
            <person name="Kim Y."/>
            <person name="Won Y.J."/>
        </authorList>
    </citation>
    <scope>NUCLEOTIDE SEQUENCE [LARGE SCALE GENOMIC DNA]</scope>
    <source>
        <strain evidence="4">Wonlab-2016</strain>
    </source>
</reference>
<dbReference type="Proteomes" id="UP001519460">
    <property type="component" value="Unassembled WGS sequence"/>
</dbReference>
<protein>
    <recommendedName>
        <fullName evidence="3">C2H2-type domain-containing protein</fullName>
    </recommendedName>
</protein>
<keyword evidence="1" id="KW-0479">Metal-binding</keyword>
<name>A0ABD0LHY4_9CAEN</name>
<evidence type="ECO:0000259" key="3">
    <source>
        <dbReference type="PROSITE" id="PS50157"/>
    </source>
</evidence>
<feature type="region of interest" description="Disordered" evidence="2">
    <location>
        <begin position="232"/>
        <end position="251"/>
    </location>
</feature>
<dbReference type="GO" id="GO:0008270">
    <property type="term" value="F:zinc ion binding"/>
    <property type="evidence" value="ECO:0007669"/>
    <property type="project" value="UniProtKB-KW"/>
</dbReference>
<dbReference type="AlphaFoldDB" id="A0ABD0LHY4"/>
<feature type="region of interest" description="Disordered" evidence="2">
    <location>
        <begin position="153"/>
        <end position="178"/>
    </location>
</feature>